<reference evidence="10 11" key="1">
    <citation type="submission" date="2015-03" db="EMBL/GenBank/DDBJ databases">
        <authorList>
            <person name="Murphy D."/>
        </authorList>
    </citation>
    <scope>NUCLEOTIDE SEQUENCE [LARGE SCALE GENOMIC DNA]</scope>
    <source>
        <strain evidence="10 11">OL-4</strain>
    </source>
</reference>
<dbReference type="InterPro" id="IPR015856">
    <property type="entry name" value="ABC_transpr_CbiO/EcfA_su"/>
</dbReference>
<dbReference type="SMART" id="SM00382">
    <property type="entry name" value="AAA"/>
    <property type="match status" value="1"/>
</dbReference>
<dbReference type="InterPro" id="IPR017871">
    <property type="entry name" value="ABC_transporter-like_CS"/>
</dbReference>
<dbReference type="InterPro" id="IPR027417">
    <property type="entry name" value="P-loop_NTPase"/>
</dbReference>
<comment type="similarity">
    <text evidence="2">Belongs to the ABC transporter superfamily.</text>
</comment>
<feature type="domain" description="ABC transporter" evidence="9">
    <location>
        <begin position="5"/>
        <end position="239"/>
    </location>
</feature>
<proteinExistence type="inferred from homology"/>
<keyword evidence="3" id="KW-0813">Transport</keyword>
<dbReference type="RefSeq" id="WP_046498442.1">
    <property type="nucleotide sequence ID" value="NZ_CGIH01000032.1"/>
</dbReference>
<dbReference type="AlphaFoldDB" id="A0A0E4GED8"/>
<keyword evidence="7" id="KW-1278">Translocase</keyword>
<dbReference type="NCBIfam" id="TIGR04520">
    <property type="entry name" value="ECF_ATPase_1"/>
    <property type="match status" value="1"/>
</dbReference>
<dbReference type="PROSITE" id="PS50893">
    <property type="entry name" value="ABC_TRANSPORTER_2"/>
    <property type="match status" value="1"/>
</dbReference>
<dbReference type="InterPro" id="IPR050095">
    <property type="entry name" value="ECF_ABC_transporter_ATP-bd"/>
</dbReference>
<accession>A0A0E4GED8</accession>
<protein>
    <submittedName>
        <fullName evidence="10">ABC transporter, cobalt import, CbiO</fullName>
    </submittedName>
</protein>
<keyword evidence="11" id="KW-1185">Reference proteome</keyword>
<dbReference type="GO" id="GO:0043190">
    <property type="term" value="C:ATP-binding cassette (ABC) transporter complex"/>
    <property type="evidence" value="ECO:0007669"/>
    <property type="project" value="TreeGrafter"/>
</dbReference>
<evidence type="ECO:0000256" key="1">
    <source>
        <dbReference type="ARBA" id="ARBA00004202"/>
    </source>
</evidence>
<sequence length="294" mass="32322">MANLIRVKNLTFKYEPDQPPILQDLETEIAAGEYLALIGPNGSGKTTLIRHFNALLVPAQGEVRVDDLLTSNPKNLLEIRRRVGMVFQNPDNQIVGMSVEEDVAFGPGNLGLPSAEVRRRVDHSLEMVGLGGMQKRSPHKLSGGQKQLLSLAGLLALKPRVIVLDEPTASLDPEGREKVLAMLKRLNQEGIAIIHITHNMEEAALANRILVMDKGQIIADGRPGDILSQVSWLKSLGLAPPRITELMWQLKQAGEDVDTSIFTIDAAREEIMTLLARPENQEKTSKLQKAGNYV</sequence>
<dbReference type="GO" id="GO:0042626">
    <property type="term" value="F:ATPase-coupled transmembrane transporter activity"/>
    <property type="evidence" value="ECO:0007669"/>
    <property type="project" value="TreeGrafter"/>
</dbReference>
<evidence type="ECO:0000313" key="10">
    <source>
        <dbReference type="EMBL" id="CFX85273.1"/>
    </source>
</evidence>
<evidence type="ECO:0000313" key="11">
    <source>
        <dbReference type="Proteomes" id="UP000045545"/>
    </source>
</evidence>
<name>A0A0E4GED8_9FIRM</name>
<dbReference type="Pfam" id="PF00005">
    <property type="entry name" value="ABC_tran"/>
    <property type="match status" value="1"/>
</dbReference>
<evidence type="ECO:0000256" key="7">
    <source>
        <dbReference type="ARBA" id="ARBA00022967"/>
    </source>
</evidence>
<comment type="subcellular location">
    <subcellularLocation>
        <location evidence="1">Cell membrane</location>
        <topology evidence="1">Peripheral membrane protein</topology>
    </subcellularLocation>
</comment>
<dbReference type="EMBL" id="CGIH01000032">
    <property type="protein sequence ID" value="CFX85273.1"/>
    <property type="molecule type" value="Genomic_DNA"/>
</dbReference>
<dbReference type="Proteomes" id="UP000045545">
    <property type="component" value="Unassembled WGS sequence"/>
</dbReference>
<keyword evidence="4" id="KW-1003">Cell membrane</keyword>
<evidence type="ECO:0000259" key="9">
    <source>
        <dbReference type="PROSITE" id="PS50893"/>
    </source>
</evidence>
<dbReference type="OrthoDB" id="9784332at2"/>
<dbReference type="CDD" id="cd03225">
    <property type="entry name" value="ABC_cobalt_CbiO_domain1"/>
    <property type="match status" value="1"/>
</dbReference>
<dbReference type="InterPro" id="IPR003593">
    <property type="entry name" value="AAA+_ATPase"/>
</dbReference>
<keyword evidence="8" id="KW-0472">Membrane</keyword>
<evidence type="ECO:0000256" key="4">
    <source>
        <dbReference type="ARBA" id="ARBA00022475"/>
    </source>
</evidence>
<evidence type="ECO:0000256" key="2">
    <source>
        <dbReference type="ARBA" id="ARBA00005417"/>
    </source>
</evidence>
<evidence type="ECO:0000256" key="8">
    <source>
        <dbReference type="ARBA" id="ARBA00023136"/>
    </source>
</evidence>
<dbReference type="PANTHER" id="PTHR43553:SF24">
    <property type="entry name" value="ENERGY-COUPLING FACTOR TRANSPORTER ATP-BINDING PROTEIN ECFA1"/>
    <property type="match status" value="1"/>
</dbReference>
<dbReference type="SUPFAM" id="SSF52540">
    <property type="entry name" value="P-loop containing nucleoside triphosphate hydrolases"/>
    <property type="match status" value="1"/>
</dbReference>
<dbReference type="STRING" id="690567.2032"/>
<dbReference type="InterPro" id="IPR003439">
    <property type="entry name" value="ABC_transporter-like_ATP-bd"/>
</dbReference>
<gene>
    <name evidence="10" type="ORF">2032</name>
</gene>
<dbReference type="PROSITE" id="PS00211">
    <property type="entry name" value="ABC_TRANSPORTER_1"/>
    <property type="match status" value="1"/>
</dbReference>
<evidence type="ECO:0000256" key="6">
    <source>
        <dbReference type="ARBA" id="ARBA00022840"/>
    </source>
</evidence>
<evidence type="ECO:0000256" key="5">
    <source>
        <dbReference type="ARBA" id="ARBA00022741"/>
    </source>
</evidence>
<keyword evidence="5" id="KW-0547">Nucleotide-binding</keyword>
<dbReference type="Gene3D" id="3.40.50.300">
    <property type="entry name" value="P-loop containing nucleotide triphosphate hydrolases"/>
    <property type="match status" value="1"/>
</dbReference>
<dbReference type="GO" id="GO:0005524">
    <property type="term" value="F:ATP binding"/>
    <property type="evidence" value="ECO:0007669"/>
    <property type="project" value="UniProtKB-KW"/>
</dbReference>
<dbReference type="FunFam" id="3.40.50.300:FF:000224">
    <property type="entry name" value="Energy-coupling factor transporter ATP-binding protein EcfA"/>
    <property type="match status" value="1"/>
</dbReference>
<dbReference type="GO" id="GO:0016887">
    <property type="term" value="F:ATP hydrolysis activity"/>
    <property type="evidence" value="ECO:0007669"/>
    <property type="project" value="InterPro"/>
</dbReference>
<organism evidence="10 11">
    <name type="scientific">Syntrophomonas zehnderi OL-4</name>
    <dbReference type="NCBI Taxonomy" id="690567"/>
    <lineage>
        <taxon>Bacteria</taxon>
        <taxon>Bacillati</taxon>
        <taxon>Bacillota</taxon>
        <taxon>Clostridia</taxon>
        <taxon>Eubacteriales</taxon>
        <taxon>Syntrophomonadaceae</taxon>
        <taxon>Syntrophomonas</taxon>
    </lineage>
</organism>
<dbReference type="PANTHER" id="PTHR43553">
    <property type="entry name" value="HEAVY METAL TRANSPORTER"/>
    <property type="match status" value="1"/>
</dbReference>
<keyword evidence="6" id="KW-0067">ATP-binding</keyword>
<dbReference type="InterPro" id="IPR030947">
    <property type="entry name" value="EcfA_1"/>
</dbReference>
<evidence type="ECO:0000256" key="3">
    <source>
        <dbReference type="ARBA" id="ARBA00022448"/>
    </source>
</evidence>